<feature type="region of interest" description="Disordered" evidence="1">
    <location>
        <begin position="580"/>
        <end position="616"/>
    </location>
</feature>
<feature type="transmembrane region" description="Helical" evidence="2">
    <location>
        <begin position="37"/>
        <end position="60"/>
    </location>
</feature>
<evidence type="ECO:0000256" key="2">
    <source>
        <dbReference type="SAM" id="Phobius"/>
    </source>
</evidence>
<keyword evidence="2" id="KW-1133">Transmembrane helix</keyword>
<dbReference type="InterPro" id="IPR052173">
    <property type="entry name" value="Beta-lactam_resp_regulator"/>
</dbReference>
<evidence type="ECO:0000256" key="1">
    <source>
        <dbReference type="SAM" id="MobiDB-lite"/>
    </source>
</evidence>
<dbReference type="RefSeq" id="WP_111376338.1">
    <property type="nucleotide sequence ID" value="NZ_CP043612.1"/>
</dbReference>
<protein>
    <submittedName>
        <fullName evidence="4">Signal transducer regulating beta-lactamase production, contains metallopeptidase domain</fullName>
    </submittedName>
</protein>
<keyword evidence="5" id="KW-1185">Reference proteome</keyword>
<dbReference type="CDD" id="cd07341">
    <property type="entry name" value="M56_BlaR1_MecR1_like"/>
    <property type="match status" value="1"/>
</dbReference>
<dbReference type="Proteomes" id="UP000319267">
    <property type="component" value="Unassembled WGS sequence"/>
</dbReference>
<dbReference type="Pfam" id="PF05569">
    <property type="entry name" value="Peptidase_M56"/>
    <property type="match status" value="1"/>
</dbReference>
<evidence type="ECO:0000259" key="3">
    <source>
        <dbReference type="Pfam" id="PF05569"/>
    </source>
</evidence>
<dbReference type="PANTHER" id="PTHR34978">
    <property type="entry name" value="POSSIBLE SENSOR-TRANSDUCER PROTEIN BLAR"/>
    <property type="match status" value="1"/>
</dbReference>
<feature type="transmembrane region" description="Helical" evidence="2">
    <location>
        <begin position="6"/>
        <end position="25"/>
    </location>
</feature>
<feature type="transmembrane region" description="Helical" evidence="2">
    <location>
        <begin position="111"/>
        <end position="134"/>
    </location>
</feature>
<proteinExistence type="predicted"/>
<dbReference type="InterPro" id="IPR008756">
    <property type="entry name" value="Peptidase_M56"/>
</dbReference>
<dbReference type="AlphaFoldDB" id="A0A521BS98"/>
<evidence type="ECO:0000313" key="4">
    <source>
        <dbReference type="EMBL" id="SMO50037.1"/>
    </source>
</evidence>
<organism evidence="4 5">
    <name type="scientific">Flavobacterium nitrogenifigens</name>
    <dbReference type="NCBI Taxonomy" id="1617283"/>
    <lineage>
        <taxon>Bacteria</taxon>
        <taxon>Pseudomonadati</taxon>
        <taxon>Bacteroidota</taxon>
        <taxon>Flavobacteriia</taxon>
        <taxon>Flavobacteriales</taxon>
        <taxon>Flavobacteriaceae</taxon>
        <taxon>Flavobacterium</taxon>
    </lineage>
</organism>
<keyword evidence="2" id="KW-0472">Membrane</keyword>
<evidence type="ECO:0000313" key="5">
    <source>
        <dbReference type="Proteomes" id="UP000319267"/>
    </source>
</evidence>
<reference evidence="4 5" key="1">
    <citation type="submission" date="2017-05" db="EMBL/GenBank/DDBJ databases">
        <authorList>
            <person name="Varghese N."/>
            <person name="Submissions S."/>
        </authorList>
    </citation>
    <scope>NUCLEOTIDE SEQUENCE [LARGE SCALE GENOMIC DNA]</scope>
    <source>
        <strain evidence="4 5">DSM 29982</strain>
    </source>
</reference>
<feature type="domain" description="Peptidase M56" evidence="3">
    <location>
        <begin position="179"/>
        <end position="280"/>
    </location>
</feature>
<sequence>MEALFIFILKSSGLLAMFYFAYIFLLRKETFFNSSRWFLIAGLITSIVLPFVVYTKVIWIEAPPALAPAPIITTTENAIKNIPISSQDAIVYTPQYKPTTVTVVEEENFEINWSLVLAVVYGIGFLAFLIKFALDFYSLNSVLKGKKIEHQNDFKFIDVDENIAPFSYFDYIVYNSSLYTAAELENILEHEKVHSDQKHTVDVLISRIFCILFWFNPIVWLYKKAILQNLEFIADSEASKKIADKKAYQYTLLKITTHETCVAITNHFYQSLIKKRIVMLNKNQSKKRNYWKYSAVIPALGAFVLLFQIKTIAQEKKQNEAVIQRDTIKDSDETIKITKNTTDKELNELPGKLKTNHNLDVEISDVKRNTKEELTAIQIKVKSDSGKKQTIKIDGDEAIKDCELAIGTDENGAKAIVINTDKNFRTPIIIRNEKVIVRNGDIVPPTPPTPPSFPSGPLPPAPAVDMSKMPKPPVAPKNPKDKIAMAKFEKDMEAFEKQMEAWGPQMDAYEKQIETIMSQREAIYEKEMAKYEIAMEKFSANMEKFNYDFKFNFGDDSKDYENSMKQYEQDMKQYELDMKQHAKDMKQHAKDMKQHEKDMKQHEKDMKEMEKQNKKA</sequence>
<accession>A0A521BS98</accession>
<gene>
    <name evidence="4" type="ORF">SAMN06265220_1011348</name>
</gene>
<dbReference type="PANTHER" id="PTHR34978:SF3">
    <property type="entry name" value="SLR0241 PROTEIN"/>
    <property type="match status" value="1"/>
</dbReference>
<name>A0A521BS98_9FLAO</name>
<dbReference type="EMBL" id="FXTQ01000001">
    <property type="protein sequence ID" value="SMO50037.1"/>
    <property type="molecule type" value="Genomic_DNA"/>
</dbReference>
<keyword evidence="2" id="KW-0812">Transmembrane</keyword>
<feature type="transmembrane region" description="Helical" evidence="2">
    <location>
        <begin position="204"/>
        <end position="222"/>
    </location>
</feature>
<dbReference type="OrthoDB" id="1522859at2"/>